<gene>
    <name evidence="1" type="ORF">PSACC_00537</name>
</gene>
<dbReference type="AlphaFoldDB" id="A0A2H9TPL8"/>
<dbReference type="SMART" id="SM00320">
    <property type="entry name" value="WD40"/>
    <property type="match status" value="6"/>
</dbReference>
<keyword evidence="2" id="KW-1185">Reference proteome</keyword>
<dbReference type="InterPro" id="IPR015943">
    <property type="entry name" value="WD40/YVTN_repeat-like_dom_sf"/>
</dbReference>
<sequence>METVQRWSLPAGDFYKCAKWSPDGSCILSSAEENQLKVHSINKEDLLTLAEPDSIHDICWYPWMNAQEPATNCFLSCSRDQPIHLWDVSLHKVRCNYVAMDHLDQVATCYSCTFNADGRLVVAGSNKSIHVFDSSVPGRSIVDVAVKTTEAPVSSLSFRRDDTGVLAAGSFAGHIGVYDIRIGEDPSQVMLLAGHSEGVTQVLFDGWNVYSVARKEDRIWQWDLRTSSVVKHFGPRTSTTNQRLYFSLCGTRLMTGDQDGNLIAFDTSSEEAGSIEPTEITKVANTVTSSVSTSAHHPDLVAITVGERSFHISDDTSSDDEIPPEPSHLSLFRIKV</sequence>
<dbReference type="Pfam" id="PF00400">
    <property type="entry name" value="WD40"/>
    <property type="match status" value="1"/>
</dbReference>
<dbReference type="EMBL" id="MTSL01000048">
    <property type="protein sequence ID" value="PJF19666.1"/>
    <property type="molecule type" value="Genomic_DNA"/>
</dbReference>
<protein>
    <submittedName>
        <fullName evidence="1">Uncharacterized protein</fullName>
    </submittedName>
</protein>
<dbReference type="PANTHER" id="PTHR13211:SF0">
    <property type="entry name" value="TELOMERASE CAJAL BODY PROTEIN 1"/>
    <property type="match status" value="1"/>
</dbReference>
<reference evidence="1 2" key="1">
    <citation type="submission" date="2016-10" db="EMBL/GenBank/DDBJ databases">
        <title>The genome of Paramicrosporidium saccamoebae is the missing link in understanding Cryptomycota and Microsporidia evolution.</title>
        <authorList>
            <person name="Quandt C.A."/>
            <person name="Beaudet D."/>
            <person name="Corsaro D."/>
            <person name="Michel R."/>
            <person name="Corradi N."/>
            <person name="James T."/>
        </authorList>
    </citation>
    <scope>NUCLEOTIDE SEQUENCE [LARGE SCALE GENOMIC DNA]</scope>
    <source>
        <strain evidence="1 2">KSL3</strain>
    </source>
</reference>
<dbReference type="SUPFAM" id="SSF50978">
    <property type="entry name" value="WD40 repeat-like"/>
    <property type="match status" value="1"/>
</dbReference>
<accession>A0A2H9TPL8</accession>
<proteinExistence type="predicted"/>
<dbReference type="Proteomes" id="UP000240830">
    <property type="component" value="Unassembled WGS sequence"/>
</dbReference>
<dbReference type="Gene3D" id="2.130.10.10">
    <property type="entry name" value="YVTN repeat-like/Quinoprotein amine dehydrogenase"/>
    <property type="match status" value="2"/>
</dbReference>
<dbReference type="OrthoDB" id="239865at2759"/>
<comment type="caution">
    <text evidence="1">The sequence shown here is derived from an EMBL/GenBank/DDBJ whole genome shotgun (WGS) entry which is preliminary data.</text>
</comment>
<dbReference type="InterPro" id="IPR051150">
    <property type="entry name" value="SWT21/TCAB1_mRNA_Telomere"/>
</dbReference>
<name>A0A2H9TPL8_9FUNG</name>
<dbReference type="PANTHER" id="PTHR13211">
    <property type="entry name" value="TELOMERASE CAJAL BODY PROTEIN 1"/>
    <property type="match status" value="1"/>
</dbReference>
<dbReference type="InterPro" id="IPR001680">
    <property type="entry name" value="WD40_rpt"/>
</dbReference>
<dbReference type="STRING" id="1246581.A0A2H9TPL8"/>
<evidence type="ECO:0000313" key="1">
    <source>
        <dbReference type="EMBL" id="PJF19666.1"/>
    </source>
</evidence>
<evidence type="ECO:0000313" key="2">
    <source>
        <dbReference type="Proteomes" id="UP000240830"/>
    </source>
</evidence>
<dbReference type="InterPro" id="IPR036322">
    <property type="entry name" value="WD40_repeat_dom_sf"/>
</dbReference>
<organism evidence="1 2">
    <name type="scientific">Paramicrosporidium saccamoebae</name>
    <dbReference type="NCBI Taxonomy" id="1246581"/>
    <lineage>
        <taxon>Eukaryota</taxon>
        <taxon>Fungi</taxon>
        <taxon>Fungi incertae sedis</taxon>
        <taxon>Cryptomycota</taxon>
        <taxon>Cryptomycota incertae sedis</taxon>
        <taxon>Paramicrosporidium</taxon>
    </lineage>
</organism>